<dbReference type="EMBL" id="CP003051">
    <property type="protein sequence ID" value="AGA89656.1"/>
    <property type="molecule type" value="Genomic_DNA"/>
</dbReference>
<dbReference type="RefSeq" id="WP_015279802.1">
    <property type="nucleotide sequence ID" value="NC_019940.1"/>
</dbReference>
<feature type="transmembrane region" description="Helical" evidence="1">
    <location>
        <begin position="113"/>
        <end position="132"/>
    </location>
</feature>
<evidence type="ECO:0000256" key="1">
    <source>
        <dbReference type="SAM" id="Phobius"/>
    </source>
</evidence>
<dbReference type="Pfam" id="PF04654">
    <property type="entry name" value="DUF599"/>
    <property type="match status" value="1"/>
</dbReference>
<keyword evidence="1" id="KW-0812">Transmembrane</keyword>
<evidence type="ECO:0000313" key="3">
    <source>
        <dbReference type="Proteomes" id="UP000010816"/>
    </source>
</evidence>
<dbReference type="OrthoDB" id="5768130at2"/>
<dbReference type="AlphaFoldDB" id="L0GUH9"/>
<reference evidence="2 3" key="1">
    <citation type="submission" date="2011-09" db="EMBL/GenBank/DDBJ databases">
        <title>Complete sequence of chromosome of Thioflavicoccus mobilis 8321.</title>
        <authorList>
            <consortium name="US DOE Joint Genome Institute"/>
            <person name="Lucas S."/>
            <person name="Han J."/>
            <person name="Lapidus A."/>
            <person name="Cheng J.-F."/>
            <person name="Goodwin L."/>
            <person name="Pitluck S."/>
            <person name="Peters L."/>
            <person name="Ovchinnikova G."/>
            <person name="Lu M."/>
            <person name="Detter J.C."/>
            <person name="Han C."/>
            <person name="Tapia R."/>
            <person name="Land M."/>
            <person name="Hauser L."/>
            <person name="Kyrpides N."/>
            <person name="Ivanova N."/>
            <person name="Pagani I."/>
            <person name="Vogl K."/>
            <person name="Liu Z."/>
            <person name="Imhoff J."/>
            <person name="Thiel V."/>
            <person name="Frigaard N.-U."/>
            <person name="Bryant D."/>
            <person name="Woyke T."/>
        </authorList>
    </citation>
    <scope>NUCLEOTIDE SEQUENCE [LARGE SCALE GENOMIC DNA]</scope>
    <source>
        <strain evidence="2 3">8321</strain>
    </source>
</reference>
<name>L0GUH9_9GAMM</name>
<feature type="transmembrane region" description="Helical" evidence="1">
    <location>
        <begin position="6"/>
        <end position="25"/>
    </location>
</feature>
<dbReference type="PANTHER" id="PTHR31168:SF1">
    <property type="entry name" value="DUF599 FAMILY PROTEIN"/>
    <property type="match status" value="1"/>
</dbReference>
<evidence type="ECO:0000313" key="2">
    <source>
        <dbReference type="EMBL" id="AGA89656.1"/>
    </source>
</evidence>
<keyword evidence="3" id="KW-1185">Reference proteome</keyword>
<dbReference type="PANTHER" id="PTHR31168">
    <property type="entry name" value="OS02G0292800 PROTEIN"/>
    <property type="match status" value="1"/>
</dbReference>
<gene>
    <name evidence="2" type="ORF">Thimo_0820</name>
</gene>
<sequence length="293" mass="32095">MNDLELNLLVFAASAALILSYHLYLRARLRRDPSYTIQAVNARAREIWVHNIMSGKGKDILAVQTLRNSTMAGTFLASTAILLIMGVINLIPHGEHLTPLMKALEQHALAGDLATLKLLPFLVVFFCAFFCFTQAVRLYNHVGYLINASGAGAHSPTPALVAHVLNRSGRFYSYGMRSYYLSVPLVFWLFGPWYLLAGAVALVAVLHYVDRTPSQLLEADSEADQDDAPHAPAPDWHYARQPAANDIATGRPQPATAAGGQAHAQTALPRQFAGHPQYRVRIADPTAFGPYHA</sequence>
<protein>
    <submittedName>
        <fullName evidence="2">Putative membrane protein</fullName>
    </submittedName>
</protein>
<dbReference type="KEGG" id="tmb:Thimo_0820"/>
<dbReference type="Proteomes" id="UP000010816">
    <property type="component" value="Chromosome"/>
</dbReference>
<feature type="transmembrane region" description="Helical" evidence="1">
    <location>
        <begin position="185"/>
        <end position="209"/>
    </location>
</feature>
<feature type="transmembrane region" description="Helical" evidence="1">
    <location>
        <begin position="144"/>
        <end position="165"/>
    </location>
</feature>
<organism evidence="2 3">
    <name type="scientific">Thioflavicoccus mobilis 8321</name>
    <dbReference type="NCBI Taxonomy" id="765912"/>
    <lineage>
        <taxon>Bacteria</taxon>
        <taxon>Pseudomonadati</taxon>
        <taxon>Pseudomonadota</taxon>
        <taxon>Gammaproteobacteria</taxon>
        <taxon>Chromatiales</taxon>
        <taxon>Chromatiaceae</taxon>
        <taxon>Thioflavicoccus</taxon>
    </lineage>
</organism>
<keyword evidence="1" id="KW-0472">Membrane</keyword>
<dbReference type="eggNOG" id="COG3821">
    <property type="taxonomic scope" value="Bacteria"/>
</dbReference>
<dbReference type="HOGENOM" id="CLU_070700_3_1_6"/>
<accession>L0GUH9</accession>
<dbReference type="InterPro" id="IPR006747">
    <property type="entry name" value="DUF599"/>
</dbReference>
<dbReference type="STRING" id="765912.Thimo_0820"/>
<dbReference type="PATRIC" id="fig|765912.4.peg.804"/>
<feature type="transmembrane region" description="Helical" evidence="1">
    <location>
        <begin position="74"/>
        <end position="93"/>
    </location>
</feature>
<proteinExistence type="predicted"/>
<keyword evidence="1" id="KW-1133">Transmembrane helix</keyword>